<proteinExistence type="predicted"/>
<accession>A0A1M7Z1H0</accession>
<dbReference type="Proteomes" id="UP000184600">
    <property type="component" value="Unassembled WGS sequence"/>
</dbReference>
<dbReference type="AlphaFoldDB" id="A0A1M7Z1H0"/>
<gene>
    <name evidence="1" type="ORF">VQ7734_04424</name>
</gene>
<dbReference type="EMBL" id="FRFG01000073">
    <property type="protein sequence ID" value="SHO58652.1"/>
    <property type="molecule type" value="Genomic_DNA"/>
</dbReference>
<evidence type="ECO:0000313" key="1">
    <source>
        <dbReference type="EMBL" id="SHO58652.1"/>
    </source>
</evidence>
<evidence type="ECO:0000313" key="2">
    <source>
        <dbReference type="Proteomes" id="UP000184600"/>
    </source>
</evidence>
<protein>
    <submittedName>
        <fullName evidence="1">Uncharacterized protein</fullName>
    </submittedName>
</protein>
<keyword evidence="2" id="KW-1185">Reference proteome</keyword>
<reference evidence="2" key="1">
    <citation type="submission" date="2016-12" db="EMBL/GenBank/DDBJ databases">
        <authorList>
            <person name="Rodrigo-Torres L."/>
            <person name="Arahal R.D."/>
            <person name="Lucena T."/>
        </authorList>
    </citation>
    <scope>NUCLEOTIDE SEQUENCE [LARGE SCALE GENOMIC DNA]</scope>
</reference>
<sequence length="202" mass="21989">MTVRARSNVQQQSQTLAITAGESEPAIITFQPLYPFDAAKIAIDLQGDLGAANEYIDLYINGMRTDSITTGNHTQAYQRVLNKDISALVQPRQPIVLQFQPTRYVNRLWSYAWKAIVTLSLESAPQQADETFTEFLSPAMASASVMTLSSQSLSASGQNLATGQQQTAVMQQTSNGLGIQSIMDSGNATTAAVSRRIIRTKK</sequence>
<organism evidence="1 2">
    <name type="scientific">Vibrio quintilis</name>
    <dbReference type="NCBI Taxonomy" id="1117707"/>
    <lineage>
        <taxon>Bacteria</taxon>
        <taxon>Pseudomonadati</taxon>
        <taxon>Pseudomonadota</taxon>
        <taxon>Gammaproteobacteria</taxon>
        <taxon>Vibrionales</taxon>
        <taxon>Vibrionaceae</taxon>
        <taxon>Vibrio</taxon>
    </lineage>
</organism>
<dbReference type="OrthoDB" id="5871631at2"/>
<name>A0A1M7Z1H0_9VIBR</name>
<dbReference type="RefSeq" id="WP_073586095.1">
    <property type="nucleotide sequence ID" value="NZ_AP024898.1"/>
</dbReference>